<protein>
    <submittedName>
        <fullName evidence="2">Uncharacterized protein</fullName>
    </submittedName>
</protein>
<feature type="compositionally biased region" description="Pro residues" evidence="1">
    <location>
        <begin position="103"/>
        <end position="114"/>
    </location>
</feature>
<evidence type="ECO:0000256" key="1">
    <source>
        <dbReference type="SAM" id="MobiDB-lite"/>
    </source>
</evidence>
<reference evidence="2" key="1">
    <citation type="submission" date="2023-07" db="EMBL/GenBank/DDBJ databases">
        <title>Genomic Encyclopedia of Type Strains, Phase IV (KMG-IV): sequencing the most valuable type-strain genomes for metagenomic binning, comparative biology and taxonomic classification.</title>
        <authorList>
            <person name="Goeker M."/>
        </authorList>
    </citation>
    <scope>NUCLEOTIDE SEQUENCE</scope>
    <source>
        <strain evidence="2">DSM 19569</strain>
    </source>
</reference>
<feature type="region of interest" description="Disordered" evidence="1">
    <location>
        <begin position="98"/>
        <end position="181"/>
    </location>
</feature>
<dbReference type="RefSeq" id="WP_230366108.1">
    <property type="nucleotide sequence ID" value="NZ_JAJALK010000004.1"/>
</dbReference>
<organism evidence="2 3">
    <name type="scientific">Methylobacterium brachiatum</name>
    <dbReference type="NCBI Taxonomy" id="269660"/>
    <lineage>
        <taxon>Bacteria</taxon>
        <taxon>Pseudomonadati</taxon>
        <taxon>Pseudomonadota</taxon>
        <taxon>Alphaproteobacteria</taxon>
        <taxon>Hyphomicrobiales</taxon>
        <taxon>Methylobacteriaceae</taxon>
        <taxon>Methylobacterium</taxon>
    </lineage>
</organism>
<evidence type="ECO:0000313" key="3">
    <source>
        <dbReference type="Proteomes" id="UP001223420"/>
    </source>
</evidence>
<proteinExistence type="predicted"/>
<comment type="caution">
    <text evidence="2">The sequence shown here is derived from an EMBL/GenBank/DDBJ whole genome shotgun (WGS) entry which is preliminary data.</text>
</comment>
<dbReference type="AlphaFoldDB" id="A0AAJ1TR13"/>
<sequence length="326" mass="35743">MARIRTIKPEFWTSEQVMECSPMARLLFIGLWNFCDDAGRMAVSPKRIKAQILPSDDITASDVLGMLQELSANGLIRFYAIDGKEFLAVTGWHHQRIDKPQKPLTPDPPDPHSPNDPGTFDVGREKEKEGRGESFGGGGSPPRAPAREAPTRHKAAPVAETARPDGSVAAAPPPWNSRENFDRIERRCREALPRDWVQDPVVGPMARLVADGLDLEAEIVPALLDLAASRRTPIRTWSLLANTVAERVAAQRQVRTAQGLAAVPASRPDPDDLVDLGVSGRHPEAFLRSVIDRFRRDPGTWIEGVFGPPPGQPGCRIPPRLLLEAA</sequence>
<gene>
    <name evidence="2" type="ORF">QO001_002220</name>
</gene>
<evidence type="ECO:0000313" key="2">
    <source>
        <dbReference type="EMBL" id="MDQ0543294.1"/>
    </source>
</evidence>
<feature type="compositionally biased region" description="Basic and acidic residues" evidence="1">
    <location>
        <begin position="122"/>
        <end position="132"/>
    </location>
</feature>
<name>A0AAJ1TR13_9HYPH</name>
<dbReference type="Proteomes" id="UP001223420">
    <property type="component" value="Unassembled WGS sequence"/>
</dbReference>
<dbReference type="EMBL" id="JAUSWL010000003">
    <property type="protein sequence ID" value="MDQ0543294.1"/>
    <property type="molecule type" value="Genomic_DNA"/>
</dbReference>
<accession>A0AAJ1TR13</accession>